<organism evidence="1 2">
    <name type="scientific">Streblomastix strix</name>
    <dbReference type="NCBI Taxonomy" id="222440"/>
    <lineage>
        <taxon>Eukaryota</taxon>
        <taxon>Metamonada</taxon>
        <taxon>Preaxostyla</taxon>
        <taxon>Oxymonadida</taxon>
        <taxon>Streblomastigidae</taxon>
        <taxon>Streblomastix</taxon>
    </lineage>
</organism>
<dbReference type="AlphaFoldDB" id="A0A5J4UBB5"/>
<sequence length="82" mass="9608">MKERIIHNNPFIGNSLRLASVSIEKQMLKPKDYARRVTDTYEQECIDKITKRSVPTMILRLIVSAIIHNMYFGRKLSITQED</sequence>
<evidence type="ECO:0000313" key="1">
    <source>
        <dbReference type="EMBL" id="KAA6367500.1"/>
    </source>
</evidence>
<gene>
    <name evidence="1" type="ORF">EZS28_036972</name>
</gene>
<accession>A0A5J4UBB5</accession>
<evidence type="ECO:0000313" key="2">
    <source>
        <dbReference type="Proteomes" id="UP000324800"/>
    </source>
</evidence>
<comment type="caution">
    <text evidence="1">The sequence shown here is derived from an EMBL/GenBank/DDBJ whole genome shotgun (WGS) entry which is preliminary data.</text>
</comment>
<reference evidence="1 2" key="1">
    <citation type="submission" date="2019-03" db="EMBL/GenBank/DDBJ databases">
        <title>Single cell metagenomics reveals metabolic interactions within the superorganism composed of flagellate Streblomastix strix and complex community of Bacteroidetes bacteria on its surface.</title>
        <authorList>
            <person name="Treitli S.C."/>
            <person name="Kolisko M."/>
            <person name="Husnik F."/>
            <person name="Keeling P."/>
            <person name="Hampl V."/>
        </authorList>
    </citation>
    <scope>NUCLEOTIDE SEQUENCE [LARGE SCALE GENOMIC DNA]</scope>
    <source>
        <strain evidence="1">ST1C</strain>
    </source>
</reference>
<dbReference type="EMBL" id="SNRW01018268">
    <property type="protein sequence ID" value="KAA6367500.1"/>
    <property type="molecule type" value="Genomic_DNA"/>
</dbReference>
<name>A0A5J4UBB5_9EUKA</name>
<protein>
    <submittedName>
        <fullName evidence="1">Uncharacterized protein</fullName>
    </submittedName>
</protein>
<dbReference type="Proteomes" id="UP000324800">
    <property type="component" value="Unassembled WGS sequence"/>
</dbReference>
<proteinExistence type="predicted"/>